<sequence>MDVFVMTIPVRPTAVILLASVLLALAAPGAGLAVEAIPLSALTADFEIRDRLPQSPLPQSQWYAKPGPGSWGPKAATYPPVSVPDGYDAVAWNRARVAVVARRLVGLPYRHHHIPAYDPPGQGPGLDCSNYTSWVYNYGLGLRFTSAIAAQSSGPAAPGRRLSPDEPWAVGDLLYIKARDGSRVSHVALWLGDGQLIDSHNHSVAVRPFAGWYRDSLSHVRRVIE</sequence>
<organism evidence="6 7">
    <name type="scientific">Solidesulfovibrio aerotolerans</name>
    <dbReference type="NCBI Taxonomy" id="295255"/>
    <lineage>
        <taxon>Bacteria</taxon>
        <taxon>Pseudomonadati</taxon>
        <taxon>Thermodesulfobacteriota</taxon>
        <taxon>Desulfovibrionia</taxon>
        <taxon>Desulfovibrionales</taxon>
        <taxon>Desulfovibrionaceae</taxon>
        <taxon>Solidesulfovibrio</taxon>
    </lineage>
</organism>
<keyword evidence="7" id="KW-1185">Reference proteome</keyword>
<dbReference type="PANTHER" id="PTHR47053">
    <property type="entry name" value="MUREIN DD-ENDOPEPTIDASE MEPH-RELATED"/>
    <property type="match status" value="1"/>
</dbReference>
<dbReference type="PROSITE" id="PS51935">
    <property type="entry name" value="NLPC_P60"/>
    <property type="match status" value="1"/>
</dbReference>
<evidence type="ECO:0000259" key="5">
    <source>
        <dbReference type="PROSITE" id="PS51935"/>
    </source>
</evidence>
<dbReference type="GO" id="GO:0008234">
    <property type="term" value="F:cysteine-type peptidase activity"/>
    <property type="evidence" value="ECO:0007669"/>
    <property type="project" value="UniProtKB-KW"/>
</dbReference>
<dbReference type="PANTHER" id="PTHR47053:SF1">
    <property type="entry name" value="MUREIN DD-ENDOPEPTIDASE MEPH-RELATED"/>
    <property type="match status" value="1"/>
</dbReference>
<reference evidence="6 7" key="1">
    <citation type="submission" date="2020-01" db="EMBL/GenBank/DDBJ databases">
        <title>Genome sequence of Desulfovibrio aerotolerans DSM 16695(T).</title>
        <authorList>
            <person name="Karnachuk O."/>
            <person name="Avakyan M."/>
            <person name="Mardanov A."/>
            <person name="Kadnikov V."/>
            <person name="Ravin N."/>
        </authorList>
    </citation>
    <scope>NUCLEOTIDE SEQUENCE [LARGE SCALE GENOMIC DNA]</scope>
    <source>
        <strain evidence="6 7">DSM 16695</strain>
    </source>
</reference>
<comment type="similarity">
    <text evidence="1">Belongs to the peptidase C40 family.</text>
</comment>
<evidence type="ECO:0000256" key="1">
    <source>
        <dbReference type="ARBA" id="ARBA00007074"/>
    </source>
</evidence>
<dbReference type="InterPro" id="IPR038765">
    <property type="entry name" value="Papain-like_cys_pep_sf"/>
</dbReference>
<dbReference type="Gene3D" id="3.90.1720.10">
    <property type="entry name" value="endopeptidase domain like (from Nostoc punctiforme)"/>
    <property type="match status" value="1"/>
</dbReference>
<keyword evidence="3" id="KW-0378">Hydrolase</keyword>
<evidence type="ECO:0000256" key="4">
    <source>
        <dbReference type="ARBA" id="ARBA00022807"/>
    </source>
</evidence>
<dbReference type="EMBL" id="WVUD01000021">
    <property type="protein sequence ID" value="MYL83867.1"/>
    <property type="molecule type" value="Genomic_DNA"/>
</dbReference>
<dbReference type="OrthoDB" id="258587at2"/>
<evidence type="ECO:0000313" key="6">
    <source>
        <dbReference type="EMBL" id="MYL83867.1"/>
    </source>
</evidence>
<protein>
    <submittedName>
        <fullName evidence="6">Peptidoglycan endopeptidase</fullName>
    </submittedName>
</protein>
<evidence type="ECO:0000256" key="3">
    <source>
        <dbReference type="ARBA" id="ARBA00022801"/>
    </source>
</evidence>
<dbReference type="Pfam" id="PF00877">
    <property type="entry name" value="NLPC_P60"/>
    <property type="match status" value="1"/>
</dbReference>
<evidence type="ECO:0000256" key="2">
    <source>
        <dbReference type="ARBA" id="ARBA00022670"/>
    </source>
</evidence>
<evidence type="ECO:0000313" key="7">
    <source>
        <dbReference type="Proteomes" id="UP000482487"/>
    </source>
</evidence>
<keyword evidence="4" id="KW-0788">Thiol protease</keyword>
<dbReference type="SUPFAM" id="SSF54001">
    <property type="entry name" value="Cysteine proteinases"/>
    <property type="match status" value="1"/>
</dbReference>
<accession>A0A7C9ISY8</accession>
<dbReference type="RefSeq" id="WP_160961414.1">
    <property type="nucleotide sequence ID" value="NZ_WVUD01000021.1"/>
</dbReference>
<dbReference type="GO" id="GO:0006508">
    <property type="term" value="P:proteolysis"/>
    <property type="evidence" value="ECO:0007669"/>
    <property type="project" value="UniProtKB-KW"/>
</dbReference>
<proteinExistence type="inferred from homology"/>
<name>A0A7C9ISY8_9BACT</name>
<dbReference type="AlphaFoldDB" id="A0A7C9ISY8"/>
<dbReference type="InterPro" id="IPR000064">
    <property type="entry name" value="NLP_P60_dom"/>
</dbReference>
<comment type="caution">
    <text evidence="6">The sequence shown here is derived from an EMBL/GenBank/DDBJ whole genome shotgun (WGS) entry which is preliminary data.</text>
</comment>
<dbReference type="InterPro" id="IPR051202">
    <property type="entry name" value="Peptidase_C40"/>
</dbReference>
<dbReference type="Proteomes" id="UP000482487">
    <property type="component" value="Unassembled WGS sequence"/>
</dbReference>
<keyword evidence="2" id="KW-0645">Protease</keyword>
<feature type="domain" description="NlpC/P60" evidence="5">
    <location>
        <begin position="90"/>
        <end position="224"/>
    </location>
</feature>
<gene>
    <name evidence="6" type="ORF">GTA51_12085</name>
</gene>